<evidence type="ECO:0000313" key="4">
    <source>
        <dbReference type="Proteomes" id="UP000032300"/>
    </source>
</evidence>
<organism evidence="3 4">
    <name type="scientific">Sphingomonas hengshuiensis</name>
    <dbReference type="NCBI Taxonomy" id="1609977"/>
    <lineage>
        <taxon>Bacteria</taxon>
        <taxon>Pseudomonadati</taxon>
        <taxon>Pseudomonadota</taxon>
        <taxon>Alphaproteobacteria</taxon>
        <taxon>Sphingomonadales</taxon>
        <taxon>Sphingomonadaceae</taxon>
        <taxon>Sphingomonas</taxon>
    </lineage>
</organism>
<dbReference type="RefSeq" id="WP_044334569.1">
    <property type="nucleotide sequence ID" value="NZ_CP010836.1"/>
</dbReference>
<reference evidence="3 4" key="2">
    <citation type="submission" date="2015-02" db="EMBL/GenBank/DDBJ databases">
        <title>The complete genome of Sphingomonas hengshuiensis sp. WHSC-8 isolated from soil of Hengshui Lake.</title>
        <authorList>
            <person name="Wei S."/>
            <person name="Guo J."/>
            <person name="Su C."/>
            <person name="Wu R."/>
            <person name="Zhang Z."/>
            <person name="Liang K."/>
            <person name="Li H."/>
            <person name="Wang T."/>
            <person name="Liu H."/>
            <person name="Zhang C."/>
            <person name="Li Z."/>
            <person name="Wang Q."/>
            <person name="Meng J."/>
        </authorList>
    </citation>
    <scope>NUCLEOTIDE SEQUENCE [LARGE SCALE GENOMIC DNA]</scope>
    <source>
        <strain evidence="3 4">WHSC-8</strain>
    </source>
</reference>
<feature type="signal peptide" evidence="1">
    <location>
        <begin position="1"/>
        <end position="23"/>
    </location>
</feature>
<keyword evidence="3" id="KW-0378">Hydrolase</keyword>
<name>A0A7U4JB58_9SPHN</name>
<sequence length="216" mass="23053">MKFLPRAATFAALTFCAGALANAATLDPTQAVQQPVVDSINPQEHHVVPAQQGVAASLPATQDGEIVQPLPQAALAEDQDFETLSAVVAAQDAPESPTSELNCLAVGVYYEAKGEPLAGQLAVAEVILNRTTSGRFPKSVCSVVAQPGQFSFVRGGKIPNPPANAHWRKALAVAQVAQKDLWDSPAEKALYFHARYVRPSWKRATVATIGNHIFYR</sequence>
<accession>A0A7U4JB58</accession>
<dbReference type="AlphaFoldDB" id="A0A7U4JB58"/>
<keyword evidence="4" id="KW-1185">Reference proteome</keyword>
<dbReference type="InterPro" id="IPR042047">
    <property type="entry name" value="SleB_dom1"/>
</dbReference>
<dbReference type="EMBL" id="CP010836">
    <property type="protein sequence ID" value="AJP73590.1"/>
    <property type="molecule type" value="Genomic_DNA"/>
</dbReference>
<protein>
    <submittedName>
        <fullName evidence="3">Cell wall hydrolase</fullName>
    </submittedName>
</protein>
<dbReference type="Gene3D" id="1.10.10.2520">
    <property type="entry name" value="Cell wall hydrolase SleB, domain 1"/>
    <property type="match status" value="1"/>
</dbReference>
<gene>
    <name evidence="3" type="ORF">TS85_20005</name>
</gene>
<dbReference type="GO" id="GO:0016787">
    <property type="term" value="F:hydrolase activity"/>
    <property type="evidence" value="ECO:0007669"/>
    <property type="project" value="UniProtKB-KW"/>
</dbReference>
<reference evidence="3 4" key="1">
    <citation type="journal article" date="2015" name="Int. J. Syst. Evol. Microbiol.">
        <title>Sphingomonas hengshuiensis sp. nov., isolated from lake wetland.</title>
        <authorList>
            <person name="Wei S."/>
            <person name="Wang T."/>
            <person name="Liu H."/>
            <person name="Zhang C."/>
            <person name="Guo J."/>
            <person name="Wang Q."/>
            <person name="Liang K."/>
            <person name="Zhang Z."/>
        </authorList>
    </citation>
    <scope>NUCLEOTIDE SEQUENCE [LARGE SCALE GENOMIC DNA]</scope>
    <source>
        <strain evidence="3 4">WHSC-8</strain>
    </source>
</reference>
<proteinExistence type="predicted"/>
<evidence type="ECO:0000313" key="3">
    <source>
        <dbReference type="EMBL" id="AJP73590.1"/>
    </source>
</evidence>
<dbReference type="Pfam" id="PF07486">
    <property type="entry name" value="Hydrolase_2"/>
    <property type="match status" value="1"/>
</dbReference>
<evidence type="ECO:0000259" key="2">
    <source>
        <dbReference type="Pfam" id="PF07486"/>
    </source>
</evidence>
<evidence type="ECO:0000256" key="1">
    <source>
        <dbReference type="SAM" id="SignalP"/>
    </source>
</evidence>
<feature type="chain" id="PRO_5031342921" evidence="1">
    <location>
        <begin position="24"/>
        <end position="216"/>
    </location>
</feature>
<dbReference type="Proteomes" id="UP000032300">
    <property type="component" value="Chromosome"/>
</dbReference>
<dbReference type="KEGG" id="sphi:TS85_20005"/>
<keyword evidence="1" id="KW-0732">Signal</keyword>
<dbReference type="InterPro" id="IPR011105">
    <property type="entry name" value="Cell_wall_hydrolase_SleB"/>
</dbReference>
<dbReference type="OrthoDB" id="9785345at2"/>
<feature type="domain" description="Cell wall hydrolase SleB" evidence="2">
    <location>
        <begin position="114"/>
        <end position="215"/>
    </location>
</feature>